<sequence>MEEIIKAVDEFFEKHPEADFETLELFLYDNFKKEDVEEYFGMLGEAILSAEGGLRDPMGTLLDNEPEVKIIENPSEDLLKKLDVEKWPIWEKEASTFDWYYDDSEVCYILEGEVVVHTKNHKYKIKKGDLVRFKKGLSCKWEILKDIKKHYNFGIDI</sequence>
<dbReference type="Pfam" id="PF05899">
    <property type="entry name" value="Cupin_3"/>
    <property type="match status" value="1"/>
</dbReference>
<dbReference type="PANTHER" id="PTHR33271:SF22">
    <property type="entry name" value="OS04G0445200 PROTEIN"/>
    <property type="match status" value="1"/>
</dbReference>
<accession>A0ABY8PNQ9</accession>
<evidence type="ECO:0000313" key="3">
    <source>
        <dbReference type="Proteomes" id="UP001232493"/>
    </source>
</evidence>
<proteinExistence type="predicted"/>
<dbReference type="EMBL" id="CP069362">
    <property type="protein sequence ID" value="WGS64280.1"/>
    <property type="molecule type" value="Genomic_DNA"/>
</dbReference>
<dbReference type="SUPFAM" id="SSF51182">
    <property type="entry name" value="RmlC-like cupins"/>
    <property type="match status" value="1"/>
</dbReference>
<dbReference type="Gene3D" id="2.60.120.10">
    <property type="entry name" value="Jelly Rolls"/>
    <property type="match status" value="1"/>
</dbReference>
<keyword evidence="3" id="KW-1185">Reference proteome</keyword>
<evidence type="ECO:0000259" key="1">
    <source>
        <dbReference type="Pfam" id="PF05899"/>
    </source>
</evidence>
<name>A0ABY8PNQ9_9BACT</name>
<gene>
    <name evidence="2" type="ORF">JRV97_07830</name>
</gene>
<evidence type="ECO:0000313" key="2">
    <source>
        <dbReference type="EMBL" id="WGS64280.1"/>
    </source>
</evidence>
<dbReference type="CDD" id="cd02227">
    <property type="entry name" value="cupin_TM1112-like"/>
    <property type="match status" value="1"/>
</dbReference>
<dbReference type="InterPro" id="IPR014710">
    <property type="entry name" value="RmlC-like_jellyroll"/>
</dbReference>
<protein>
    <submittedName>
        <fullName evidence="2">Cupin domain-containing protein</fullName>
    </submittedName>
</protein>
<organism evidence="2 3">
    <name type="scientific">Marinitoga aeolica</name>
    <dbReference type="NCBI Taxonomy" id="2809031"/>
    <lineage>
        <taxon>Bacteria</taxon>
        <taxon>Thermotogati</taxon>
        <taxon>Thermotogota</taxon>
        <taxon>Thermotogae</taxon>
        <taxon>Petrotogales</taxon>
        <taxon>Petrotogaceae</taxon>
        <taxon>Marinitoga</taxon>
    </lineage>
</organism>
<feature type="domain" description="(S)-ureidoglycine aminohydrolase cupin" evidence="1">
    <location>
        <begin position="80"/>
        <end position="151"/>
    </location>
</feature>
<dbReference type="Proteomes" id="UP001232493">
    <property type="component" value="Chromosome"/>
</dbReference>
<reference evidence="2 3" key="1">
    <citation type="submission" date="2021-02" db="EMBL/GenBank/DDBJ databases">
        <title>Characterization of Marinitoga sp. nov. str. BP5-C20A.</title>
        <authorList>
            <person name="Erauso G."/>
            <person name="Postec A."/>
        </authorList>
    </citation>
    <scope>NUCLEOTIDE SEQUENCE [LARGE SCALE GENOMIC DNA]</scope>
    <source>
        <strain evidence="2 3">BP5-C20A</strain>
    </source>
</reference>
<dbReference type="InterPro" id="IPR011051">
    <property type="entry name" value="RmlC_Cupin_sf"/>
</dbReference>
<dbReference type="InterPro" id="IPR008579">
    <property type="entry name" value="UGlyAH_Cupin_dom"/>
</dbReference>
<dbReference type="PANTHER" id="PTHR33271">
    <property type="entry name" value="OS04G0445200 PROTEIN"/>
    <property type="match status" value="1"/>
</dbReference>